<dbReference type="PANTHER" id="PTHR20992:SF9">
    <property type="entry name" value="AT15442P-RELATED"/>
    <property type="match status" value="1"/>
</dbReference>
<feature type="transmembrane region" description="Helical" evidence="2">
    <location>
        <begin position="255"/>
        <end position="272"/>
    </location>
</feature>
<gene>
    <name evidence="3" type="ORF">CDQ91_10145</name>
</gene>
<feature type="transmembrane region" description="Helical" evidence="2">
    <location>
        <begin position="213"/>
        <end position="235"/>
    </location>
</feature>
<keyword evidence="1" id="KW-0175">Coiled coil</keyword>
<evidence type="ECO:0000256" key="1">
    <source>
        <dbReference type="SAM" id="Coils"/>
    </source>
</evidence>
<feature type="transmembrane region" description="Helical" evidence="2">
    <location>
        <begin position="126"/>
        <end position="148"/>
    </location>
</feature>
<evidence type="ECO:0000313" key="3">
    <source>
        <dbReference type="EMBL" id="OWQ97972.1"/>
    </source>
</evidence>
<name>A0A246JY11_9SPHN</name>
<evidence type="ECO:0000313" key="4">
    <source>
        <dbReference type="Proteomes" id="UP000197097"/>
    </source>
</evidence>
<accession>A0A246JY11</accession>
<feature type="transmembrane region" description="Helical" evidence="2">
    <location>
        <begin position="90"/>
        <end position="114"/>
    </location>
</feature>
<dbReference type="Pfam" id="PF04087">
    <property type="entry name" value="DUF389"/>
    <property type="match status" value="1"/>
</dbReference>
<feature type="coiled-coil region" evidence="1">
    <location>
        <begin position="357"/>
        <end position="384"/>
    </location>
</feature>
<evidence type="ECO:0008006" key="5">
    <source>
        <dbReference type="Google" id="ProtNLM"/>
    </source>
</evidence>
<dbReference type="EMBL" id="NISJ01000004">
    <property type="protein sequence ID" value="OWQ97972.1"/>
    <property type="molecule type" value="Genomic_DNA"/>
</dbReference>
<comment type="caution">
    <text evidence="3">The sequence shown here is derived from an EMBL/GenBank/DDBJ whole genome shotgun (WGS) entry which is preliminary data.</text>
</comment>
<keyword evidence="4" id="KW-1185">Reference proteome</keyword>
<keyword evidence="2" id="KW-0812">Transmembrane</keyword>
<feature type="transmembrane region" description="Helical" evidence="2">
    <location>
        <begin position="67"/>
        <end position="84"/>
    </location>
</feature>
<dbReference type="Proteomes" id="UP000197097">
    <property type="component" value="Unassembled WGS sequence"/>
</dbReference>
<dbReference type="AlphaFoldDB" id="A0A246JY11"/>
<organism evidence="3 4">
    <name type="scientific">Sphingopyxis witflariensis</name>
    <dbReference type="NCBI Taxonomy" id="173675"/>
    <lineage>
        <taxon>Bacteria</taxon>
        <taxon>Pseudomonadati</taxon>
        <taxon>Pseudomonadota</taxon>
        <taxon>Alphaproteobacteria</taxon>
        <taxon>Sphingomonadales</taxon>
        <taxon>Sphingomonadaceae</taxon>
        <taxon>Sphingopyxis</taxon>
    </lineage>
</organism>
<evidence type="ECO:0000256" key="2">
    <source>
        <dbReference type="SAM" id="Phobius"/>
    </source>
</evidence>
<dbReference type="InterPro" id="IPR005240">
    <property type="entry name" value="DUF389"/>
</dbReference>
<feature type="transmembrane region" description="Helical" evidence="2">
    <location>
        <begin position="160"/>
        <end position="179"/>
    </location>
</feature>
<reference evidence="3 4" key="1">
    <citation type="journal article" date="2002" name="Int. J. Syst. Evol. Microbiol.">
        <title>Sphingopyxis witflariensis sp. nov., isolated from activated sludge.</title>
        <authorList>
            <person name="Kampfer P."/>
            <person name="Witzenberger R."/>
            <person name="Denner E.B."/>
            <person name="Busse H.J."/>
            <person name="Neef A."/>
        </authorList>
    </citation>
    <scope>NUCLEOTIDE SEQUENCE [LARGE SCALE GENOMIC DNA]</scope>
    <source>
        <strain evidence="3 4">DSM 14551</strain>
    </source>
</reference>
<keyword evidence="2" id="KW-1133">Transmembrane helix</keyword>
<keyword evidence="2" id="KW-0472">Membrane</keyword>
<dbReference type="PANTHER" id="PTHR20992">
    <property type="entry name" value="AT15442P-RELATED"/>
    <property type="match status" value="1"/>
</dbReference>
<proteinExistence type="predicted"/>
<sequence>MTGTGPMPSTPSENIQPATVAGTARHWRWTLLRRIVHFRETWAEEVANIDQAAVIAKIRPDGAWSPRFAFMSSMAAGIAILGLLQNSVAVIIGAMLIAPLMGPIMALGFAIATGDFAWMKESVRTLLGGVLLALLLVVIVVTISPIQAVTSEIAARTQPTLFDLGVALFSALAGAYAVVRGREGTIIGVAIATALMPPLAVVGFGLATGQWSIFGGALMLFFTNFMTIALSAAIVARAYGFSASLSPDQTRRQTLMIVVSFLLLAIPLGISLRQIAWEATVQAQARAAVGDVFPASARITDLNVDATATPVIVQAAILTRSAQPGADSKVEAALERRLKRDAQVTLDQYLIGSAVDLAAARNDMARLRDVAARAERDNADISRDLALLAGVDAKAVTVDNEKKRATVRAVRLPDAGLGAYRALEERMRAARPGWAIELVPPTLPLPSVTIADGKIAESSTANYQLLRWAARRGPLPISLSGAGATTLQQALAPDGVVANLTEEAKAGDGIVTAAWQLPGGGR</sequence>
<protein>
    <recommendedName>
        <fullName evidence="5">TIGR00341 family protein</fullName>
    </recommendedName>
</protein>
<feature type="transmembrane region" description="Helical" evidence="2">
    <location>
        <begin position="186"/>
        <end position="207"/>
    </location>
</feature>